<name>D6TW88_KTERA</name>
<dbReference type="AlphaFoldDB" id="D6TW88"/>
<gene>
    <name evidence="1" type="ORF">Krac_5522</name>
</gene>
<protein>
    <submittedName>
        <fullName evidence="1">HAD family hydrolase</fullName>
    </submittedName>
</protein>
<dbReference type="EMBL" id="ADVG01000003">
    <property type="protein sequence ID" value="EFH84471.1"/>
    <property type="molecule type" value="Genomic_DNA"/>
</dbReference>
<dbReference type="InterPro" id="IPR036412">
    <property type="entry name" value="HAD-like_sf"/>
</dbReference>
<accession>D6TW88</accession>
<keyword evidence="1" id="KW-0378">Hydrolase</keyword>
<dbReference type="GO" id="GO:0016787">
    <property type="term" value="F:hydrolase activity"/>
    <property type="evidence" value="ECO:0007669"/>
    <property type="project" value="UniProtKB-KW"/>
</dbReference>
<comment type="caution">
    <text evidence="1">The sequence shown here is derived from an EMBL/GenBank/DDBJ whole genome shotgun (WGS) entry which is preliminary data.</text>
</comment>
<organism evidence="1 2">
    <name type="scientific">Ktedonobacter racemifer DSM 44963</name>
    <dbReference type="NCBI Taxonomy" id="485913"/>
    <lineage>
        <taxon>Bacteria</taxon>
        <taxon>Bacillati</taxon>
        <taxon>Chloroflexota</taxon>
        <taxon>Ktedonobacteria</taxon>
        <taxon>Ktedonobacterales</taxon>
        <taxon>Ktedonobacteraceae</taxon>
        <taxon>Ktedonobacter</taxon>
    </lineage>
</organism>
<keyword evidence="2" id="KW-1185">Reference proteome</keyword>
<dbReference type="SUPFAM" id="SSF56784">
    <property type="entry name" value="HAD-like"/>
    <property type="match status" value="1"/>
</dbReference>
<sequence length="71" mass="7762">MITTISFDADGTLWDFPSVMQEALSRTLLELLTLVPGSLAEALTVTDLQQTRDEVARTLRGNKVSLNSNPV</sequence>
<evidence type="ECO:0000313" key="2">
    <source>
        <dbReference type="Proteomes" id="UP000004508"/>
    </source>
</evidence>
<evidence type="ECO:0000313" key="1">
    <source>
        <dbReference type="EMBL" id="EFH84471.1"/>
    </source>
</evidence>
<dbReference type="STRING" id="485913.Krac_5522"/>
<proteinExistence type="predicted"/>
<dbReference type="Proteomes" id="UP000004508">
    <property type="component" value="Unassembled WGS sequence"/>
</dbReference>
<dbReference type="InParanoid" id="D6TW88"/>
<reference evidence="1 2" key="1">
    <citation type="journal article" date="2011" name="Stand. Genomic Sci.">
        <title>Non-contiguous finished genome sequence and contextual data of the filamentous soil bacterium Ktedonobacter racemifer type strain (SOSP1-21).</title>
        <authorList>
            <person name="Chang Y.J."/>
            <person name="Land M."/>
            <person name="Hauser L."/>
            <person name="Chertkov O."/>
            <person name="Del Rio T.G."/>
            <person name="Nolan M."/>
            <person name="Copeland A."/>
            <person name="Tice H."/>
            <person name="Cheng J.F."/>
            <person name="Lucas S."/>
            <person name="Han C."/>
            <person name="Goodwin L."/>
            <person name="Pitluck S."/>
            <person name="Ivanova N."/>
            <person name="Ovchinikova G."/>
            <person name="Pati A."/>
            <person name="Chen A."/>
            <person name="Palaniappan K."/>
            <person name="Mavromatis K."/>
            <person name="Liolios K."/>
            <person name="Brettin T."/>
            <person name="Fiebig A."/>
            <person name="Rohde M."/>
            <person name="Abt B."/>
            <person name="Goker M."/>
            <person name="Detter J.C."/>
            <person name="Woyke T."/>
            <person name="Bristow J."/>
            <person name="Eisen J.A."/>
            <person name="Markowitz V."/>
            <person name="Hugenholtz P."/>
            <person name="Kyrpides N.C."/>
            <person name="Klenk H.P."/>
            <person name="Lapidus A."/>
        </authorList>
    </citation>
    <scope>NUCLEOTIDE SEQUENCE [LARGE SCALE GENOMIC DNA]</scope>
    <source>
        <strain evidence="2">DSM 44963</strain>
    </source>
</reference>